<evidence type="ECO:0000256" key="1">
    <source>
        <dbReference type="ARBA" id="ARBA00007068"/>
    </source>
</evidence>
<dbReference type="PANTHER" id="PTHR36512">
    <property type="entry name" value="D-AMINOPEPTIDASE"/>
    <property type="match status" value="1"/>
</dbReference>
<comment type="similarity">
    <text evidence="1">Belongs to the peptidase S58 family.</text>
</comment>
<dbReference type="Gene3D" id="3.60.70.12">
    <property type="entry name" value="L-amino peptidase D-ALA esterase/amidase"/>
    <property type="match status" value="1"/>
</dbReference>
<keyword evidence="3" id="KW-0378">Hydrolase</keyword>
<dbReference type="EMBL" id="KU363800">
    <property type="protein sequence ID" value="AMK48239.1"/>
    <property type="molecule type" value="Genomic_DNA"/>
</dbReference>
<protein>
    <submittedName>
        <fullName evidence="3">Putative 6-aminohexanoate-oligomer hydrolase</fullName>
    </submittedName>
</protein>
<accession>A0A140DJY8</accession>
<proteinExistence type="inferred from homology"/>
<dbReference type="PANTHER" id="PTHR36512:SF3">
    <property type="entry name" value="BLR5678 PROTEIN"/>
    <property type="match status" value="1"/>
</dbReference>
<reference evidence="3" key="1">
    <citation type="journal article" date="2016" name="Nat. Commun.">
        <title>Discovery of cahuitamycins as biofilm inhibitors derived from a convergent biosynthetic pathway.</title>
        <authorList>
            <person name="Park S.R."/>
            <person name="Tripathi A."/>
            <person name="Wu J."/>
            <person name="Schultz P.J."/>
            <person name="Yim I."/>
            <person name="McQuade T.J."/>
            <person name="Yu F."/>
            <person name="Arevang C.J."/>
            <person name="Mensah A.Y."/>
            <person name="Tamayo-Castillo G."/>
            <person name="Xi C."/>
            <person name="Sherman D.H."/>
        </authorList>
    </citation>
    <scope>NUCLEOTIDE SEQUENCE</scope>
    <source>
        <strain evidence="3">12620-H2</strain>
    </source>
</reference>
<evidence type="ECO:0000256" key="2">
    <source>
        <dbReference type="SAM" id="MobiDB-lite"/>
    </source>
</evidence>
<organism evidence="3">
    <name type="scientific">Streptomyces gandocaensis</name>
    <dbReference type="NCBI Taxonomy" id="1649596"/>
    <lineage>
        <taxon>Bacteria</taxon>
        <taxon>Bacillati</taxon>
        <taxon>Actinomycetota</taxon>
        <taxon>Actinomycetes</taxon>
        <taxon>Kitasatosporales</taxon>
        <taxon>Streptomycetaceae</taxon>
        <taxon>Streptomyces</taxon>
    </lineage>
</organism>
<dbReference type="InterPro" id="IPR005321">
    <property type="entry name" value="Peptidase_S58_DmpA"/>
</dbReference>
<dbReference type="InterPro" id="IPR016117">
    <property type="entry name" value="ArgJ-like_dom_sf"/>
</dbReference>
<name>A0A140DJY8_9ACTN</name>
<dbReference type="GO" id="GO:0004177">
    <property type="term" value="F:aminopeptidase activity"/>
    <property type="evidence" value="ECO:0007669"/>
    <property type="project" value="TreeGrafter"/>
</dbReference>
<sequence length="344" mass="35957">MTTTDHTGHSGRTIPAPSFGPAKSNDDFHLVPRPSPGQGTIAFDFPGVEVGTAEYPEGPTGTTVVHVPAGARMFIDERGGAIGLSYGDKQYAHAICLSGGSLYGLGACAGVADELRTRVDNRVGWNDLKCVSGAIIYDFAARDTAVVPDAALGRAALRMAEPGRFPVGRAGAGISASVGKIDWSRCEFAGQGAAFRQIGDIKILAATVVNAVGVIVDRDGTVVRGNHDPATGTRRLPHLDYQDAFAGDGPTTMHGNTTISVLITNVRLDDRALEQLGRQVHGSMHRGIQPFHTNLDGDTLFTLTTDEVDLPTTPSRIGASALNSAGLGSVAAEVMWDAILCSAR</sequence>
<dbReference type="AlphaFoldDB" id="A0A140DJY8"/>
<dbReference type="SUPFAM" id="SSF56266">
    <property type="entry name" value="DmpA/ArgJ-like"/>
    <property type="match status" value="1"/>
</dbReference>
<dbReference type="Pfam" id="PF03576">
    <property type="entry name" value="Peptidase_S58"/>
    <property type="match status" value="1"/>
</dbReference>
<feature type="region of interest" description="Disordered" evidence="2">
    <location>
        <begin position="1"/>
        <end position="33"/>
    </location>
</feature>
<evidence type="ECO:0000313" key="3">
    <source>
        <dbReference type="EMBL" id="AMK48239.1"/>
    </source>
</evidence>